<dbReference type="SUPFAM" id="SSF52141">
    <property type="entry name" value="Uracil-DNA glycosylase-like"/>
    <property type="match status" value="1"/>
</dbReference>
<evidence type="ECO:0000313" key="11">
    <source>
        <dbReference type="EMBL" id="MXP25370.1"/>
    </source>
</evidence>
<keyword evidence="4" id="KW-0479">Metal-binding</keyword>
<dbReference type="GO" id="GO:0046872">
    <property type="term" value="F:metal ion binding"/>
    <property type="evidence" value="ECO:0007669"/>
    <property type="project" value="UniProtKB-KW"/>
</dbReference>
<evidence type="ECO:0000256" key="1">
    <source>
        <dbReference type="ARBA" id="ARBA00006521"/>
    </source>
</evidence>
<keyword evidence="8" id="KW-0411">Iron-sulfur</keyword>
<evidence type="ECO:0000256" key="9">
    <source>
        <dbReference type="ARBA" id="ARBA00023204"/>
    </source>
</evidence>
<evidence type="ECO:0000256" key="8">
    <source>
        <dbReference type="ARBA" id="ARBA00023014"/>
    </source>
</evidence>
<keyword evidence="9" id="KW-0234">DNA repair</keyword>
<dbReference type="Gene3D" id="3.40.470.10">
    <property type="entry name" value="Uracil-DNA glycosylase-like domain"/>
    <property type="match status" value="1"/>
</dbReference>
<dbReference type="InterPro" id="IPR025404">
    <property type="entry name" value="DUF4130"/>
</dbReference>
<proteinExistence type="inferred from homology"/>
<keyword evidence="12" id="KW-1185">Reference proteome</keyword>
<dbReference type="GO" id="GO:0006281">
    <property type="term" value="P:DNA repair"/>
    <property type="evidence" value="ECO:0007669"/>
    <property type="project" value="UniProtKB-KW"/>
</dbReference>
<evidence type="ECO:0000256" key="6">
    <source>
        <dbReference type="ARBA" id="ARBA00022801"/>
    </source>
</evidence>
<evidence type="ECO:0000256" key="7">
    <source>
        <dbReference type="ARBA" id="ARBA00023004"/>
    </source>
</evidence>
<comment type="caution">
    <text evidence="11">The sequence shown here is derived from an EMBL/GenBank/DDBJ whole genome shotgun (WGS) entry which is preliminary data.</text>
</comment>
<dbReference type="InterPro" id="IPR005122">
    <property type="entry name" value="Uracil-DNA_glycosylase-like"/>
</dbReference>
<gene>
    <name evidence="11" type="ORF">GRI39_04825</name>
</gene>
<dbReference type="SMART" id="SM00987">
    <property type="entry name" value="UreE_C"/>
    <property type="match status" value="1"/>
</dbReference>
<dbReference type="Proteomes" id="UP000460561">
    <property type="component" value="Unassembled WGS sequence"/>
</dbReference>
<sequence>MIGEQLQCVTIRLNDAADFDEWRGHARRLVQADIPPDQVIWECDGQAGDLFGTVSENGLPQRAADKPVRASRAFVAIAKKAILHSDPRRFTVLYSLLWRLQSASGAMEDRADADVRQADEWARQVRRDIHKMRAFLRFREVDGDEPHYVAWFEPDFAILRENAAFFTSRFANMRWSILTPKGSLHWDGEVLHEGPAASRHDAPQGDPTEDLWRTYYASTFNPSRLKVNAMVKEMPRRYWKNMPEAALISDLIAGAQAREAAMVLAGEAQFQERPLSLAEVGKEIACCRRCPIGELPGQAVMGEGPADAPLMIIGEQPGDQEEMQGRPFVGPAGQVLSAHLAKAGIAREQAYLTNAVKHFKFTPRGKRRLHQTPTAKEVDMCRWWVESERALVKPKLILALGSSAARSLLGRTVSLAAIRGRPQMLEDGSELWITTHPSYLLRLDGAAAQEQEALFQADLKAVALRLAEISA</sequence>
<evidence type="ECO:0000313" key="12">
    <source>
        <dbReference type="Proteomes" id="UP000460561"/>
    </source>
</evidence>
<dbReference type="GO" id="GO:0097506">
    <property type="term" value="F:deaminated base DNA N-glycosylase activity"/>
    <property type="evidence" value="ECO:0007669"/>
    <property type="project" value="UniProtKB-ARBA"/>
</dbReference>
<dbReference type="AlphaFoldDB" id="A0A845A5A5"/>
<protein>
    <recommendedName>
        <fullName evidence="2">Type-4 uracil-DNA glycosylase</fullName>
    </recommendedName>
</protein>
<dbReference type="NCBIfam" id="TIGR03915">
    <property type="entry name" value="SAM_7_link_chp"/>
    <property type="match status" value="1"/>
</dbReference>
<dbReference type="NCBIfam" id="TIGR03914">
    <property type="entry name" value="UDG_fam_dom"/>
    <property type="match status" value="1"/>
</dbReference>
<evidence type="ECO:0000256" key="4">
    <source>
        <dbReference type="ARBA" id="ARBA00022723"/>
    </source>
</evidence>
<feature type="domain" description="Uracil-DNA glycosylase-like" evidence="10">
    <location>
        <begin position="301"/>
        <end position="460"/>
    </location>
</feature>
<dbReference type="InterPro" id="IPR005273">
    <property type="entry name" value="Ura-DNA_glyco_family4"/>
</dbReference>
<evidence type="ECO:0000256" key="2">
    <source>
        <dbReference type="ARBA" id="ARBA00019403"/>
    </source>
</evidence>
<dbReference type="EMBL" id="WTYQ01000001">
    <property type="protein sequence ID" value="MXP25370.1"/>
    <property type="molecule type" value="Genomic_DNA"/>
</dbReference>
<dbReference type="InterPro" id="IPR023875">
    <property type="entry name" value="DNA_repair_put"/>
</dbReference>
<dbReference type="GO" id="GO:0051539">
    <property type="term" value="F:4 iron, 4 sulfur cluster binding"/>
    <property type="evidence" value="ECO:0007669"/>
    <property type="project" value="UniProtKB-KW"/>
</dbReference>
<dbReference type="PANTHER" id="PTHR33693">
    <property type="entry name" value="TYPE-5 URACIL-DNA GLYCOSYLASE"/>
    <property type="match status" value="1"/>
</dbReference>
<dbReference type="SMART" id="SM00986">
    <property type="entry name" value="UDG"/>
    <property type="match status" value="1"/>
</dbReference>
<keyword evidence="6" id="KW-0378">Hydrolase</keyword>
<accession>A0A845A5A5</accession>
<dbReference type="PANTHER" id="PTHR33693:SF9">
    <property type="entry name" value="TYPE-4 URACIL-DNA GLYCOSYLASE"/>
    <property type="match status" value="1"/>
</dbReference>
<dbReference type="RefSeq" id="WP_160738498.1">
    <property type="nucleotide sequence ID" value="NZ_WTYQ01000001.1"/>
</dbReference>
<keyword evidence="5" id="KW-0227">DNA damage</keyword>
<evidence type="ECO:0000256" key="5">
    <source>
        <dbReference type="ARBA" id="ARBA00022763"/>
    </source>
</evidence>
<dbReference type="Pfam" id="PF03167">
    <property type="entry name" value="UDG"/>
    <property type="match status" value="1"/>
</dbReference>
<comment type="similarity">
    <text evidence="1">Belongs to the uracil-DNA glycosylase (UDG) superfamily. Type 4 (UDGa) family.</text>
</comment>
<evidence type="ECO:0000256" key="3">
    <source>
        <dbReference type="ARBA" id="ARBA00022485"/>
    </source>
</evidence>
<dbReference type="Pfam" id="PF13566">
    <property type="entry name" value="DUF4130"/>
    <property type="match status" value="1"/>
</dbReference>
<keyword evidence="7" id="KW-0408">Iron</keyword>
<dbReference type="OrthoDB" id="5290748at2"/>
<reference evidence="11 12" key="1">
    <citation type="submission" date="2019-12" db="EMBL/GenBank/DDBJ databases">
        <title>Genomic-based taxomic classification of the family Erythrobacteraceae.</title>
        <authorList>
            <person name="Xu L."/>
        </authorList>
    </citation>
    <scope>NUCLEOTIDE SEQUENCE [LARGE SCALE GENOMIC DNA]</scope>
    <source>
        <strain evidence="11 12">DSM 18604</strain>
    </source>
</reference>
<keyword evidence="3" id="KW-0004">4Fe-4S</keyword>
<dbReference type="InterPro" id="IPR036895">
    <property type="entry name" value="Uracil-DNA_glycosylase-like_sf"/>
</dbReference>
<evidence type="ECO:0000259" key="10">
    <source>
        <dbReference type="SMART" id="SM00986"/>
    </source>
</evidence>
<dbReference type="CDD" id="cd10030">
    <property type="entry name" value="UDG-F4_TTUDGA_SPO1dp_like"/>
    <property type="match status" value="1"/>
</dbReference>
<dbReference type="InterPro" id="IPR051536">
    <property type="entry name" value="UDG_Type-4/5"/>
</dbReference>
<organism evidence="11 12">
    <name type="scientific">Altericroceibacterium indicum</name>
    <dbReference type="NCBI Taxonomy" id="374177"/>
    <lineage>
        <taxon>Bacteria</taxon>
        <taxon>Pseudomonadati</taxon>
        <taxon>Pseudomonadota</taxon>
        <taxon>Alphaproteobacteria</taxon>
        <taxon>Sphingomonadales</taxon>
        <taxon>Erythrobacteraceae</taxon>
        <taxon>Altericroceibacterium</taxon>
    </lineage>
</organism>
<name>A0A845A5A5_9SPHN</name>